<evidence type="ECO:0000256" key="1">
    <source>
        <dbReference type="SAM" id="Phobius"/>
    </source>
</evidence>
<feature type="transmembrane region" description="Helical" evidence="1">
    <location>
        <begin position="584"/>
        <end position="602"/>
    </location>
</feature>
<dbReference type="PANTHER" id="PTHR38454">
    <property type="entry name" value="INTEGRAL MEMBRANE PROTEIN-RELATED"/>
    <property type="match status" value="1"/>
</dbReference>
<protein>
    <recommendedName>
        <fullName evidence="4">Bacterial membrane protein YfhO</fullName>
    </recommendedName>
</protein>
<reference evidence="3" key="1">
    <citation type="submission" date="2016-04" db="EMBL/GenBank/DDBJ databases">
        <authorList>
            <person name="Chen L."/>
            <person name="Zhuang W."/>
            <person name="Wang G."/>
        </authorList>
    </citation>
    <scope>NUCLEOTIDE SEQUENCE [LARGE SCALE GENOMIC DNA]</scope>
    <source>
        <strain evidence="3">208</strain>
    </source>
</reference>
<proteinExistence type="predicted"/>
<dbReference type="RefSeq" id="WP_081166442.1">
    <property type="nucleotide sequence ID" value="NZ_LWBP01000189.1"/>
</dbReference>
<evidence type="ECO:0000313" key="2">
    <source>
        <dbReference type="EMBL" id="OQP57982.1"/>
    </source>
</evidence>
<gene>
    <name evidence="2" type="ORF">A4R26_23045</name>
</gene>
<feature type="transmembrane region" description="Helical" evidence="1">
    <location>
        <begin position="151"/>
        <end position="168"/>
    </location>
</feature>
<feature type="transmembrane region" description="Helical" evidence="1">
    <location>
        <begin position="12"/>
        <end position="31"/>
    </location>
</feature>
<accession>A0A1V9FI13</accession>
<feature type="transmembrane region" description="Helical" evidence="1">
    <location>
        <begin position="196"/>
        <end position="214"/>
    </location>
</feature>
<feature type="transmembrane region" description="Helical" evidence="1">
    <location>
        <begin position="559"/>
        <end position="577"/>
    </location>
</feature>
<feature type="transmembrane region" description="Helical" evidence="1">
    <location>
        <begin position="102"/>
        <end position="119"/>
    </location>
</feature>
<keyword evidence="1" id="KW-0812">Transmembrane</keyword>
<name>A0A1V9FI13_9BACT</name>
<evidence type="ECO:0008006" key="4">
    <source>
        <dbReference type="Google" id="ProtNLM"/>
    </source>
</evidence>
<dbReference type="InterPro" id="IPR018580">
    <property type="entry name" value="Uncharacterised_YfhO"/>
</dbReference>
<comment type="caution">
    <text evidence="2">The sequence shown here is derived from an EMBL/GenBank/DDBJ whole genome shotgun (WGS) entry which is preliminary data.</text>
</comment>
<evidence type="ECO:0000313" key="3">
    <source>
        <dbReference type="Proteomes" id="UP000192276"/>
    </source>
</evidence>
<keyword evidence="1" id="KW-0472">Membrane</keyword>
<dbReference type="Proteomes" id="UP000192276">
    <property type="component" value="Unassembled WGS sequence"/>
</dbReference>
<dbReference type="OrthoDB" id="9772884at2"/>
<keyword evidence="3" id="KW-1185">Reference proteome</keyword>
<dbReference type="Pfam" id="PF09586">
    <property type="entry name" value="YfhO"/>
    <property type="match status" value="1"/>
</dbReference>
<feature type="transmembrane region" description="Helical" evidence="1">
    <location>
        <begin position="852"/>
        <end position="873"/>
    </location>
</feature>
<dbReference type="STRING" id="550983.A4R26_23045"/>
<feature type="transmembrane region" description="Helical" evidence="1">
    <location>
        <begin position="463"/>
        <end position="482"/>
    </location>
</feature>
<feature type="transmembrane region" description="Helical" evidence="1">
    <location>
        <begin position="391"/>
        <end position="409"/>
    </location>
</feature>
<dbReference type="AlphaFoldDB" id="A0A1V9FI13"/>
<keyword evidence="1" id="KW-1133">Transmembrane helix</keyword>
<sequence length="878" mass="97447">MKKTLWQQVMPHLISVAIFLIVALIFCKPALESDTVMKQGDIMNWQGMVHQSDIYKEKHGHYPLWTPSMYAGMPAYQIGMDGPWTPTFLVDTILKLGLPKPINIFFLACICFYFLCICLRIRPWVAVIGGLAFAYSTTFPIFITAGHDTQMLGLAYAPAVLGGVILLFEKKYIGGFIATALFSALQIAAGHQQISYYMFLVIGIMSLFFLIRAFRSGEGIPKLKAAGLAIVACTLGILFNAVVLLTVYEYSKESKRGGQLVIDKKENTKDVVEGSKTKGLSKDYAFQWSYGWTESLTLMFPGVMGYGQHYAERDGDQFMYPKLDENSHVAKHLQEKLNLPEEQATNIAFQLSGNLYWGDQPFTAGPIYLGAVVCLLFIFAMVYLDGKHKWWILTAAVLGILLALGKHFPSFNYFLFDYLPFYNKFRVPTMALEITGMVVAIGAALGLEKLVSTGSVDLKIMKQAAMITGGVFLVAAGIYFSADYANENKKRTSAVTQVMSGGMTPSTMAALDSINRAFPALADNRIFENFLFQAKADPAVARGIVTALREDRQKAFGETILRSLIFVLIGLGILYLYALKKINAMMMLVGIGLVTVIDLLIIDSKYLNSFSFGSRENYEASVFPLTPADEEILKDTDPNFRVYNTTAGDPFQGDSRTSYYHKSIGGYHPARLGIYDDLMTYQLMNGENQAVINMLNVKYRIEQNRQTNSVDAVPNPNALGNAWFVENVKYVNGPVEEMTALNNFNPATVAIVDNSFKPLLTGAVPADSSASIKQVAFDFENIKYESNSNAPHVAVFSEIYYKEWKAYIDGKPAPIAKANYVLRALLIPAGKHTIEFKFEPTAYNTGSTISAITGWLLTLLLAAYIGWQIWLGVKKSKQ</sequence>
<dbReference type="PANTHER" id="PTHR38454:SF1">
    <property type="entry name" value="INTEGRAL MEMBRANE PROTEIN"/>
    <property type="match status" value="1"/>
</dbReference>
<feature type="transmembrane region" description="Helical" evidence="1">
    <location>
        <begin position="365"/>
        <end position="384"/>
    </location>
</feature>
<organism evidence="2 3">
    <name type="scientific">Niastella populi</name>
    <dbReference type="NCBI Taxonomy" id="550983"/>
    <lineage>
        <taxon>Bacteria</taxon>
        <taxon>Pseudomonadati</taxon>
        <taxon>Bacteroidota</taxon>
        <taxon>Chitinophagia</taxon>
        <taxon>Chitinophagales</taxon>
        <taxon>Chitinophagaceae</taxon>
        <taxon>Niastella</taxon>
    </lineage>
</organism>
<feature type="transmembrane region" description="Helical" evidence="1">
    <location>
        <begin position="173"/>
        <end position="190"/>
    </location>
</feature>
<feature type="transmembrane region" description="Helical" evidence="1">
    <location>
        <begin position="226"/>
        <end position="248"/>
    </location>
</feature>
<feature type="transmembrane region" description="Helical" evidence="1">
    <location>
        <begin position="124"/>
        <end position="145"/>
    </location>
</feature>
<feature type="transmembrane region" description="Helical" evidence="1">
    <location>
        <begin position="429"/>
        <end position="451"/>
    </location>
</feature>
<dbReference type="EMBL" id="LWBP01000189">
    <property type="protein sequence ID" value="OQP57982.1"/>
    <property type="molecule type" value="Genomic_DNA"/>
</dbReference>